<proteinExistence type="predicted"/>
<feature type="signal peptide" evidence="1">
    <location>
        <begin position="1"/>
        <end position="19"/>
    </location>
</feature>
<name>A0A9E2S988_9BACT</name>
<dbReference type="EMBL" id="JAHSPG010000008">
    <property type="protein sequence ID" value="MBV4357912.1"/>
    <property type="molecule type" value="Genomic_DNA"/>
</dbReference>
<dbReference type="NCBIfam" id="TIGR04183">
    <property type="entry name" value="Por_Secre_tail"/>
    <property type="match status" value="1"/>
</dbReference>
<comment type="caution">
    <text evidence="3">The sequence shown here is derived from an EMBL/GenBank/DDBJ whole genome shotgun (WGS) entry which is preliminary data.</text>
</comment>
<dbReference type="GO" id="GO:0004553">
    <property type="term" value="F:hydrolase activity, hydrolyzing O-glycosyl compounds"/>
    <property type="evidence" value="ECO:0007669"/>
    <property type="project" value="TreeGrafter"/>
</dbReference>
<reference evidence="3" key="1">
    <citation type="submission" date="2021-06" db="EMBL/GenBank/DDBJ databases">
        <authorList>
            <person name="Huq M.A."/>
        </authorList>
    </citation>
    <scope>NUCLEOTIDE SEQUENCE</scope>
    <source>
        <strain evidence="3">MAH-26</strain>
    </source>
</reference>
<evidence type="ECO:0000256" key="1">
    <source>
        <dbReference type="SAM" id="SignalP"/>
    </source>
</evidence>
<dbReference type="PANTHER" id="PTHR12631">
    <property type="entry name" value="ALPHA-L-IDURONIDASE"/>
    <property type="match status" value="1"/>
</dbReference>
<accession>A0A9E2S988</accession>
<evidence type="ECO:0000313" key="4">
    <source>
        <dbReference type="Proteomes" id="UP000812270"/>
    </source>
</evidence>
<organism evidence="3 4">
    <name type="scientific">Pinibacter aurantiacus</name>
    <dbReference type="NCBI Taxonomy" id="2851599"/>
    <lineage>
        <taxon>Bacteria</taxon>
        <taxon>Pseudomonadati</taxon>
        <taxon>Bacteroidota</taxon>
        <taxon>Chitinophagia</taxon>
        <taxon>Chitinophagales</taxon>
        <taxon>Chitinophagaceae</taxon>
        <taxon>Pinibacter</taxon>
    </lineage>
</organism>
<dbReference type="Pfam" id="PF18962">
    <property type="entry name" value="Por_Secre_tail"/>
    <property type="match status" value="1"/>
</dbReference>
<feature type="chain" id="PRO_5039536193" evidence="1">
    <location>
        <begin position="20"/>
        <end position="639"/>
    </location>
</feature>
<dbReference type="PANTHER" id="PTHR12631:SF11">
    <property type="entry name" value="GLYCOSIDE HYDROLASE FAMILY 5 DOMAIN-CONTAINING PROTEIN"/>
    <property type="match status" value="1"/>
</dbReference>
<protein>
    <submittedName>
        <fullName evidence="3">T9SS type A sorting domain-containing protein</fullName>
    </submittedName>
</protein>
<dbReference type="Proteomes" id="UP000812270">
    <property type="component" value="Unassembled WGS sequence"/>
</dbReference>
<evidence type="ECO:0000313" key="3">
    <source>
        <dbReference type="EMBL" id="MBV4357912.1"/>
    </source>
</evidence>
<evidence type="ECO:0000259" key="2">
    <source>
        <dbReference type="Pfam" id="PF18962"/>
    </source>
</evidence>
<dbReference type="AlphaFoldDB" id="A0A9E2S988"/>
<gene>
    <name evidence="3" type="ORF">KTO63_12180</name>
</gene>
<sequence>MKNIFTIVLCVFISLQLTAQVNYTANDPQGSPAYTNFYLFGSNMGYYGTSWDDGTIADIAAGNAAKGVKGAGVKTVRPSLYEDFLQTWGYNIRVNQFNHYASLGMQDLTVFLGTPVSTAHKDNNTYGGCSTPSLLFANMYEPIWDNGENGTPVNDNNYFALYVYKTVSTYKNQTKFWEIINEPDQDGGANGWKAAGTAGNWFENTPKPCELLNMRAPVYHYIRLLRIAYEVIKTVDPTAYVAPGGLGYSSFLDVLLRNTDNPTDGSVTAAYPNKGGAYFDCLSFHSYPIYDLAYWDGVTGTVKYRRHSDACADSYIGAKKKFDDVFAKYGYNGTTYPKKTIICTESNIPGNSTTTYFGGIAVQRNYIIKAMVESQMNGISQMYVYGIGNNGDYATATNGYDVMGLYQKLAGIGPLTNGGVYNQQYTDEGIAYKTTSDIMYGYKYDATKTASLSLPSAVNGGAFKNGSGKYLYVLWARTTIDSSEVANATYSFPLGSVGSTVSRKEWNYTSTNNESAVASTNIPLTAAPSFFTDLTALPLIPGDTNKAVQPENFFGWGVYPNPARSNFTISVNLKQRQELTADIYSATGALVQTIIQPAYYTTGDHTFNITVASHLAAGSYFVRLRVNGKPYLKQVVIVK</sequence>
<dbReference type="InterPro" id="IPR051923">
    <property type="entry name" value="Glycosyl_Hydrolase_39"/>
</dbReference>
<dbReference type="RefSeq" id="WP_217791565.1">
    <property type="nucleotide sequence ID" value="NZ_JAHSPG010000008.1"/>
</dbReference>
<keyword evidence="4" id="KW-1185">Reference proteome</keyword>
<dbReference type="InterPro" id="IPR026444">
    <property type="entry name" value="Secre_tail"/>
</dbReference>
<keyword evidence="1" id="KW-0732">Signal</keyword>
<feature type="domain" description="Secretion system C-terminal sorting" evidence="2">
    <location>
        <begin position="558"/>
        <end position="637"/>
    </location>
</feature>